<dbReference type="InterPro" id="IPR001202">
    <property type="entry name" value="WW_dom"/>
</dbReference>
<accession>A0A2P6NEL0</accession>
<dbReference type="GO" id="GO:1990757">
    <property type="term" value="F:ubiquitin ligase activator activity"/>
    <property type="evidence" value="ECO:0007669"/>
    <property type="project" value="TreeGrafter"/>
</dbReference>
<evidence type="ECO:0000256" key="6">
    <source>
        <dbReference type="ARBA" id="ARBA00023306"/>
    </source>
</evidence>
<sequence length="983" mass="109799">MQTCESRQTSAHRVTPNALCLQRLSDWAGRKRLQILKAHIATFQSDLIREVTSNTNNFTLVMSVSRRSSLGTSPSSSRHRRSSSGSGHSSTSPLSSPRVTRKNSADRFIPNRNDIDIDVTNFLLKENTVPNANDTSSTLESYKTTIAETLFMNSPQKTSRVYNFSDESLIVANENSPLRGGGFLRSGSSSDLLATASSPVRPNRHISANPEKVLDAPDMVDDYYLNLLDWSHENVVAIGLGNAVYLWNATTGASSELFHTEEEANPVTSLAFSKEGSYIAVGLHNSSTEIWDVQSCQRLRTMNGHTQRISSLDWNNFVLSSGSRDSTIVNHDVRITNHAVSVLSGHTQEVCGLKWSTDGTQLASGSNDNLLHIWSPGTTTSPVFSFDHHHAAVKALAWCPWQRNLLASGGGTQDRTLRFWNTQTGTCINSIDTKSQVCSISWSHTMKELVTSHGYSQNQLIVWKYPTMTKMAELKGHTSRVLHMAQGPDHKTIATAAADETLRFWKIFDTKESTPRKRGTEVFSPSFNKSIPSTRIITAAHPMEKPKGFLTLRLRSKSISDPNLLKARTTSNRPRKSADIKCSTHKNGTKFLSTCLSGDAESLKNLLSKCADKNEEGVLLKSKDEKSGDNGIHLSCYSKSLECVQFILTRRPDVNSINEAGETGLHIAIKNGQLDLILYLLKAGARVDAEDSTKRTPLWYVIDKSDDELFKRIATTIGSQGEQEMMTFHRGYQYGVETLLNIGTRYVNLTDKDGDTPLHLAARNGFTSIVSALVFKGADLYIKDKQGRIADEIALSSGHRDTLYWLYKYKQDNKLDMIQPKPRNLVQEAKDLEEKKASIEKTMKELSINHKEAKAAGKLAEQKSILDEINDLEEQLLTAEEKQLDIEEQLLKERATANKERLTERKAKSSSMTILPTKLGQRAMSVYPQPKKRDETLPPGWEERTDIRGRTYWLNRAEKKTVWEHPTLVSPERPRSSSISDPR</sequence>
<keyword evidence="9" id="KW-0175">Coiled coil</keyword>
<dbReference type="CDD" id="cd00200">
    <property type="entry name" value="WD40"/>
    <property type="match status" value="1"/>
</dbReference>
<feature type="repeat" description="WD" evidence="8">
    <location>
        <begin position="343"/>
        <end position="375"/>
    </location>
</feature>
<reference evidence="12 13" key="1">
    <citation type="journal article" date="2018" name="Genome Biol. Evol.">
        <title>Multiple Roots of Fruiting Body Formation in Amoebozoa.</title>
        <authorList>
            <person name="Hillmann F."/>
            <person name="Forbes G."/>
            <person name="Novohradska S."/>
            <person name="Ferling I."/>
            <person name="Riege K."/>
            <person name="Groth M."/>
            <person name="Westermann M."/>
            <person name="Marz M."/>
            <person name="Spaller T."/>
            <person name="Winckler T."/>
            <person name="Schaap P."/>
            <person name="Glockner G."/>
        </authorList>
    </citation>
    <scope>NUCLEOTIDE SEQUENCE [LARGE SCALE GENOMIC DNA]</scope>
    <source>
        <strain evidence="12 13">Jena</strain>
    </source>
</reference>
<dbReference type="PANTHER" id="PTHR19918">
    <property type="entry name" value="CELL DIVISION CYCLE 20 CDC20 FIZZY -RELATED"/>
    <property type="match status" value="1"/>
</dbReference>
<name>A0A2P6NEL0_9EUKA</name>
<dbReference type="SUPFAM" id="SSF50978">
    <property type="entry name" value="WD40 repeat-like"/>
    <property type="match status" value="1"/>
</dbReference>
<keyword evidence="3" id="KW-0132">Cell division</keyword>
<dbReference type="InterPro" id="IPR036020">
    <property type="entry name" value="WW_dom_sf"/>
</dbReference>
<dbReference type="Pfam" id="PF24807">
    <property type="entry name" value="WD40_CDC20-Fz"/>
    <property type="match status" value="1"/>
</dbReference>
<dbReference type="InterPro" id="IPR033010">
    <property type="entry name" value="Cdc20/Fizzy"/>
</dbReference>
<evidence type="ECO:0000256" key="10">
    <source>
        <dbReference type="SAM" id="MobiDB-lite"/>
    </source>
</evidence>
<feature type="region of interest" description="Disordered" evidence="10">
    <location>
        <begin position="66"/>
        <end position="107"/>
    </location>
</feature>
<comment type="caution">
    <text evidence="12">The sequence shown here is derived from an EMBL/GenBank/DDBJ whole genome shotgun (WGS) entry which is preliminary data.</text>
</comment>
<evidence type="ECO:0000256" key="3">
    <source>
        <dbReference type="ARBA" id="ARBA00022618"/>
    </source>
</evidence>
<protein>
    <recommendedName>
        <fullName evidence="11">WW domain-containing protein</fullName>
    </recommendedName>
</protein>
<evidence type="ECO:0000256" key="2">
    <source>
        <dbReference type="ARBA" id="ARBA00022574"/>
    </source>
</evidence>
<dbReference type="GO" id="GO:0005680">
    <property type="term" value="C:anaphase-promoting complex"/>
    <property type="evidence" value="ECO:0007669"/>
    <property type="project" value="TreeGrafter"/>
</dbReference>
<feature type="region of interest" description="Disordered" evidence="10">
    <location>
        <begin position="964"/>
        <end position="983"/>
    </location>
</feature>
<dbReference type="PROSITE" id="PS50088">
    <property type="entry name" value="ANK_REPEAT"/>
    <property type="match status" value="2"/>
</dbReference>
<comment type="similarity">
    <text evidence="1">Belongs to the WD repeat CDC20/Fizzy family.</text>
</comment>
<dbReference type="SMART" id="SM00320">
    <property type="entry name" value="WD40"/>
    <property type="match status" value="7"/>
</dbReference>
<dbReference type="SMART" id="SM00456">
    <property type="entry name" value="WW"/>
    <property type="match status" value="1"/>
</dbReference>
<dbReference type="PROSITE" id="PS50294">
    <property type="entry name" value="WD_REPEATS_REGION"/>
    <property type="match status" value="2"/>
</dbReference>
<evidence type="ECO:0000256" key="9">
    <source>
        <dbReference type="SAM" id="Coils"/>
    </source>
</evidence>
<evidence type="ECO:0000256" key="8">
    <source>
        <dbReference type="PROSITE-ProRule" id="PRU00221"/>
    </source>
</evidence>
<dbReference type="OrthoDB" id="10263272at2759"/>
<keyword evidence="6" id="KW-0131">Cell cycle</keyword>
<evidence type="ECO:0000313" key="13">
    <source>
        <dbReference type="Proteomes" id="UP000241769"/>
    </source>
</evidence>
<keyword evidence="2 8" id="KW-0853">WD repeat</keyword>
<dbReference type="InterPro" id="IPR036322">
    <property type="entry name" value="WD40_repeat_dom_sf"/>
</dbReference>
<dbReference type="GO" id="GO:0010997">
    <property type="term" value="F:anaphase-promoting complex binding"/>
    <property type="evidence" value="ECO:0007669"/>
    <property type="project" value="InterPro"/>
</dbReference>
<gene>
    <name evidence="12" type="ORF">PROFUN_10172</name>
</gene>
<feature type="domain" description="WW" evidence="11">
    <location>
        <begin position="935"/>
        <end position="968"/>
    </location>
</feature>
<evidence type="ECO:0000256" key="1">
    <source>
        <dbReference type="ARBA" id="ARBA00006445"/>
    </source>
</evidence>
<feature type="compositionally biased region" description="Low complexity" evidence="10">
    <location>
        <begin position="83"/>
        <end position="97"/>
    </location>
</feature>
<dbReference type="Pfam" id="PF12796">
    <property type="entry name" value="Ank_2"/>
    <property type="match status" value="2"/>
</dbReference>
<dbReference type="SUPFAM" id="SSF48403">
    <property type="entry name" value="Ankyrin repeat"/>
    <property type="match status" value="1"/>
</dbReference>
<keyword evidence="4" id="KW-0677">Repeat</keyword>
<dbReference type="Gene3D" id="1.25.40.20">
    <property type="entry name" value="Ankyrin repeat-containing domain"/>
    <property type="match status" value="2"/>
</dbReference>
<dbReference type="PANTHER" id="PTHR19918:SF8">
    <property type="entry name" value="FI02843P"/>
    <property type="match status" value="1"/>
</dbReference>
<dbReference type="Gene3D" id="2.20.70.10">
    <property type="match status" value="1"/>
</dbReference>
<dbReference type="InterPro" id="IPR002110">
    <property type="entry name" value="Ankyrin_rpt"/>
</dbReference>
<dbReference type="InterPro" id="IPR036770">
    <property type="entry name" value="Ankyrin_rpt-contain_sf"/>
</dbReference>
<feature type="repeat" description="WD" evidence="8">
    <location>
        <begin position="474"/>
        <end position="507"/>
    </location>
</feature>
<dbReference type="GO" id="GO:1905786">
    <property type="term" value="P:positive regulation of anaphase-promoting complex-dependent catabolic process"/>
    <property type="evidence" value="ECO:0007669"/>
    <property type="project" value="TreeGrafter"/>
</dbReference>
<dbReference type="AlphaFoldDB" id="A0A2P6NEL0"/>
<feature type="repeat" description="WD" evidence="8">
    <location>
        <begin position="260"/>
        <end position="301"/>
    </location>
</feature>
<dbReference type="CDD" id="cd00201">
    <property type="entry name" value="WW"/>
    <property type="match status" value="1"/>
</dbReference>
<dbReference type="GO" id="GO:0051301">
    <property type="term" value="P:cell division"/>
    <property type="evidence" value="ECO:0007669"/>
    <property type="project" value="UniProtKB-KW"/>
</dbReference>
<dbReference type="Pfam" id="PF00397">
    <property type="entry name" value="WW"/>
    <property type="match status" value="1"/>
</dbReference>
<dbReference type="InterPro" id="IPR056150">
    <property type="entry name" value="WD40_CDC20-Fz"/>
</dbReference>
<dbReference type="GO" id="GO:0031145">
    <property type="term" value="P:anaphase-promoting complex-dependent catabolic process"/>
    <property type="evidence" value="ECO:0007669"/>
    <property type="project" value="TreeGrafter"/>
</dbReference>
<evidence type="ECO:0000256" key="4">
    <source>
        <dbReference type="ARBA" id="ARBA00022737"/>
    </source>
</evidence>
<evidence type="ECO:0000256" key="5">
    <source>
        <dbReference type="ARBA" id="ARBA00022776"/>
    </source>
</evidence>
<evidence type="ECO:0000259" key="11">
    <source>
        <dbReference type="PROSITE" id="PS50020"/>
    </source>
</evidence>
<dbReference type="Proteomes" id="UP000241769">
    <property type="component" value="Unassembled WGS sequence"/>
</dbReference>
<evidence type="ECO:0000313" key="12">
    <source>
        <dbReference type="EMBL" id="PRP82396.1"/>
    </source>
</evidence>
<evidence type="ECO:0000256" key="7">
    <source>
        <dbReference type="PROSITE-ProRule" id="PRU00023"/>
    </source>
</evidence>
<feature type="repeat" description="ANK" evidence="7">
    <location>
        <begin position="660"/>
        <end position="692"/>
    </location>
</feature>
<organism evidence="12 13">
    <name type="scientific">Planoprotostelium fungivorum</name>
    <dbReference type="NCBI Taxonomy" id="1890364"/>
    <lineage>
        <taxon>Eukaryota</taxon>
        <taxon>Amoebozoa</taxon>
        <taxon>Evosea</taxon>
        <taxon>Variosea</taxon>
        <taxon>Cavosteliida</taxon>
        <taxon>Cavosteliaceae</taxon>
        <taxon>Planoprotostelium</taxon>
    </lineage>
</organism>
<dbReference type="Gene3D" id="2.130.10.10">
    <property type="entry name" value="YVTN repeat-like/Quinoprotein amine dehydrogenase"/>
    <property type="match status" value="1"/>
</dbReference>
<proteinExistence type="inferred from homology"/>
<dbReference type="EMBL" id="MDYQ01000104">
    <property type="protein sequence ID" value="PRP82396.1"/>
    <property type="molecule type" value="Genomic_DNA"/>
</dbReference>
<feature type="compositionally biased region" description="Low complexity" evidence="10">
    <location>
        <begin position="66"/>
        <end position="76"/>
    </location>
</feature>
<dbReference type="PROSITE" id="PS50297">
    <property type="entry name" value="ANK_REP_REGION"/>
    <property type="match status" value="2"/>
</dbReference>
<feature type="coiled-coil region" evidence="9">
    <location>
        <begin position="825"/>
        <end position="889"/>
    </location>
</feature>
<feature type="repeat" description="ANK" evidence="7">
    <location>
        <begin position="753"/>
        <end position="785"/>
    </location>
</feature>
<keyword evidence="7" id="KW-0040">ANK repeat</keyword>
<keyword evidence="13" id="KW-1185">Reference proteome</keyword>
<dbReference type="STRING" id="1890364.A0A2P6NEL0"/>
<dbReference type="InterPro" id="IPR015943">
    <property type="entry name" value="WD40/YVTN_repeat-like_dom_sf"/>
</dbReference>
<dbReference type="SUPFAM" id="SSF51045">
    <property type="entry name" value="WW domain"/>
    <property type="match status" value="1"/>
</dbReference>
<dbReference type="PROSITE" id="PS50020">
    <property type="entry name" value="WW_DOMAIN_2"/>
    <property type="match status" value="1"/>
</dbReference>
<dbReference type="SMART" id="SM00248">
    <property type="entry name" value="ANK"/>
    <property type="match status" value="5"/>
</dbReference>
<dbReference type="InParanoid" id="A0A2P6NEL0"/>
<keyword evidence="5" id="KW-0498">Mitosis</keyword>
<dbReference type="InterPro" id="IPR001680">
    <property type="entry name" value="WD40_rpt"/>
</dbReference>
<dbReference type="PROSITE" id="PS50082">
    <property type="entry name" value="WD_REPEATS_2"/>
    <property type="match status" value="3"/>
</dbReference>